<sequence length="125" mass="12995">MENKNKRNSLLTGVILAGALATFTIANVDARPATTRVLGSGAELRSEIIDLNVIASPENVFELKCGAGNETTGKKAEKKLENGKTVESKCGADKKAEAGKKAAKKTEKKSKTTEGKCGQGKCGAA</sequence>
<accession>A0A3B0V5Y2</accession>
<organism evidence="2">
    <name type="scientific">hydrothermal vent metagenome</name>
    <dbReference type="NCBI Taxonomy" id="652676"/>
    <lineage>
        <taxon>unclassified sequences</taxon>
        <taxon>metagenomes</taxon>
        <taxon>ecological metagenomes</taxon>
    </lineage>
</organism>
<evidence type="ECO:0000256" key="1">
    <source>
        <dbReference type="SAM" id="MobiDB-lite"/>
    </source>
</evidence>
<reference evidence="2" key="1">
    <citation type="submission" date="2018-06" db="EMBL/GenBank/DDBJ databases">
        <authorList>
            <person name="Zhirakovskaya E."/>
        </authorList>
    </citation>
    <scope>NUCLEOTIDE SEQUENCE</scope>
</reference>
<evidence type="ECO:0000313" key="2">
    <source>
        <dbReference type="EMBL" id="VAW27444.1"/>
    </source>
</evidence>
<dbReference type="AlphaFoldDB" id="A0A3B0V5Y2"/>
<protein>
    <submittedName>
        <fullName evidence="2">Uncharacterized protein</fullName>
    </submittedName>
</protein>
<gene>
    <name evidence="2" type="ORF">MNBD_BACTEROID07-1975</name>
</gene>
<proteinExistence type="predicted"/>
<dbReference type="EMBL" id="UOET01000113">
    <property type="protein sequence ID" value="VAW27444.1"/>
    <property type="molecule type" value="Genomic_DNA"/>
</dbReference>
<name>A0A3B0V5Y2_9ZZZZ</name>
<feature type="region of interest" description="Disordered" evidence="1">
    <location>
        <begin position="96"/>
        <end position="125"/>
    </location>
</feature>